<gene>
    <name evidence="1" type="ORF">LDG_7716</name>
</gene>
<accession>G9ER10</accession>
<sequence>MQLVFSFTKPALVDVFNNIEKLRSSINYAPYLLVHREYTS</sequence>
<dbReference type="Proteomes" id="UP000002770">
    <property type="component" value="Unassembled WGS sequence"/>
</dbReference>
<protein>
    <submittedName>
        <fullName evidence="1">Uncharacterized protein</fullName>
    </submittedName>
</protein>
<name>G9ER10_9GAMM</name>
<dbReference type="AlphaFoldDB" id="G9ER10"/>
<dbReference type="EMBL" id="JH413832">
    <property type="protein sequence ID" value="EHL30381.1"/>
    <property type="molecule type" value="Genomic_DNA"/>
</dbReference>
<dbReference type="HOGENOM" id="CLU_3291769_0_0_6"/>
<keyword evidence="2" id="KW-1185">Reference proteome</keyword>
<proteinExistence type="predicted"/>
<organism evidence="1 2">
    <name type="scientific">Legionella drancourtii LLAP12</name>
    <dbReference type="NCBI Taxonomy" id="658187"/>
    <lineage>
        <taxon>Bacteria</taxon>
        <taxon>Pseudomonadati</taxon>
        <taxon>Pseudomonadota</taxon>
        <taxon>Gammaproteobacteria</taxon>
        <taxon>Legionellales</taxon>
        <taxon>Legionellaceae</taxon>
        <taxon>Legionella</taxon>
    </lineage>
</organism>
<reference evidence="1 2" key="1">
    <citation type="journal article" date="2011" name="BMC Genomics">
        <title>Insight into cross-talk between intra-amoebal pathogens.</title>
        <authorList>
            <person name="Gimenez G."/>
            <person name="Bertelli C."/>
            <person name="Moliner C."/>
            <person name="Robert C."/>
            <person name="Raoult D."/>
            <person name="Fournier P.E."/>
            <person name="Greub G."/>
        </authorList>
    </citation>
    <scope>NUCLEOTIDE SEQUENCE [LARGE SCALE GENOMIC DNA]</scope>
    <source>
        <strain evidence="1 2">LLAP12</strain>
    </source>
</reference>
<evidence type="ECO:0000313" key="2">
    <source>
        <dbReference type="Proteomes" id="UP000002770"/>
    </source>
</evidence>
<evidence type="ECO:0000313" key="1">
    <source>
        <dbReference type="EMBL" id="EHL30381.1"/>
    </source>
</evidence>
<dbReference type="InParanoid" id="G9ER10"/>